<protein>
    <submittedName>
        <fullName evidence="1">Uncharacterized protein</fullName>
    </submittedName>
</protein>
<dbReference type="Proteomes" id="UP000238164">
    <property type="component" value="Chromosome 1"/>
</dbReference>
<dbReference type="AlphaFoldDB" id="A0A2N9JJX4"/>
<name>A0A2N9JJX4_9ACTN</name>
<evidence type="ECO:0000313" key="1">
    <source>
        <dbReference type="EMBL" id="SPD87873.1"/>
    </source>
</evidence>
<gene>
    <name evidence="1" type="ORF">MPLG2_2843</name>
</gene>
<dbReference type="KEGG" id="mgg:MPLG2_2843"/>
<evidence type="ECO:0000313" key="2">
    <source>
        <dbReference type="Proteomes" id="UP000238164"/>
    </source>
</evidence>
<keyword evidence="2" id="KW-1185">Reference proteome</keyword>
<proteinExistence type="predicted"/>
<accession>A0A2N9JJX4</accession>
<sequence>MDQPNTASVGNGDGSDYRSHRVLAVVGDGSDYRSRLDDAAALHLPGHWAACLGGTFTIYRSAGAQSL</sequence>
<organism evidence="1 2">
    <name type="scientific">Micropruina glycogenica</name>
    <dbReference type="NCBI Taxonomy" id="75385"/>
    <lineage>
        <taxon>Bacteria</taxon>
        <taxon>Bacillati</taxon>
        <taxon>Actinomycetota</taxon>
        <taxon>Actinomycetes</taxon>
        <taxon>Propionibacteriales</taxon>
        <taxon>Nocardioidaceae</taxon>
        <taxon>Micropruina</taxon>
    </lineage>
</organism>
<dbReference type="EMBL" id="LT985188">
    <property type="protein sequence ID" value="SPD87873.1"/>
    <property type="molecule type" value="Genomic_DNA"/>
</dbReference>
<reference evidence="1 2" key="1">
    <citation type="submission" date="2018-02" db="EMBL/GenBank/DDBJ databases">
        <authorList>
            <person name="Cohen D.B."/>
            <person name="Kent A.D."/>
        </authorList>
    </citation>
    <scope>NUCLEOTIDE SEQUENCE [LARGE SCALE GENOMIC DNA]</scope>
    <source>
        <strain evidence="1">1</strain>
    </source>
</reference>